<protein>
    <recommendedName>
        <fullName evidence="2">monoamine oxidase</fullName>
        <ecNumber evidence="2">1.4.3.4</ecNumber>
    </recommendedName>
</protein>
<comment type="caution">
    <text evidence="6">The sequence shown here is derived from an EMBL/GenBank/DDBJ whole genome shotgun (WGS) entry which is preliminary data.</text>
</comment>
<sequence length="550" mass="60647">MPSSLLPFLLALLAFALSSPAATSTIQLQPSDHVVIVGGGPAGVHYASLLAKKGMLNITILEASHRVGGKSVTVVDDKGTTHELGTVFAIPTYTPVFNLVDEYDPFNTKFDFAYGQPNYLYAMGESAGGSDSDASAAVDFPHHMLQSLQQIAPNASLVQLQALFLDQASRYLTLHHRIFGSYTYGLPPRPSNYTAIDMTALDFLTTHNLTALTSLFRFAYQQQGYGVLETIPAFYFLWWMHPDSVRSILRSQVVQSSVASELRGGFQRLWGAIAHAHRDTVTTVLGATVTRVTRGGLRPADDPPRVTYITSQNELVHVDCAHVVMAVDLSLYGDLVTDLTVDERAIVTGSSYTSSTFITTLFESEPSPVETAAQIWHYRMKQAGGGRLSVLRNSKLALEYGGSTDWGDLVQGRQTRVAYQYYDHPLSHVVRDHVTPLLRQDLALAGMADVTVWTQRYFNYFPRFTSNGLKMGLPWKVWDMQGQHKTTWIGSSVSFESVLDVVAYNNKLIQRVEVVARREVERDQAVTASSLNVCTAFVAAAWNRYVGTAS</sequence>
<dbReference type="EC" id="1.4.3.4" evidence="2"/>
<organism evidence="6 12">
    <name type="scientific">Aphanomyces astaci</name>
    <name type="common">Crayfish plague agent</name>
    <dbReference type="NCBI Taxonomy" id="112090"/>
    <lineage>
        <taxon>Eukaryota</taxon>
        <taxon>Sar</taxon>
        <taxon>Stramenopiles</taxon>
        <taxon>Oomycota</taxon>
        <taxon>Saprolegniomycetes</taxon>
        <taxon>Saprolegniales</taxon>
        <taxon>Verrucalvaceae</taxon>
        <taxon>Aphanomyces</taxon>
    </lineage>
</organism>
<dbReference type="EMBL" id="QUTI01021085">
    <property type="protein sequence ID" value="RLO08789.1"/>
    <property type="molecule type" value="Genomic_DNA"/>
</dbReference>
<evidence type="ECO:0000256" key="1">
    <source>
        <dbReference type="ARBA" id="ARBA00005995"/>
    </source>
</evidence>
<dbReference type="Proteomes" id="UP000275652">
    <property type="component" value="Unassembled WGS sequence"/>
</dbReference>
<dbReference type="EMBL" id="QUTH01002715">
    <property type="protein sequence ID" value="RHZ24300.1"/>
    <property type="molecule type" value="Genomic_DNA"/>
</dbReference>
<evidence type="ECO:0000256" key="3">
    <source>
        <dbReference type="ARBA" id="ARBA00048448"/>
    </source>
</evidence>
<comment type="similarity">
    <text evidence="1">Belongs to the flavin monoamine oxidase family.</text>
</comment>
<evidence type="ECO:0000313" key="12">
    <source>
        <dbReference type="Proteomes" id="UP000265716"/>
    </source>
</evidence>
<gene>
    <name evidence="10" type="ORF">DYB26_009269</name>
    <name evidence="11" type="ORF">DYB28_001139</name>
    <name evidence="9" type="ORF">DYB31_009507</name>
    <name evidence="7" type="ORF">DYB35_009834</name>
    <name evidence="8" type="ORF">DYB37_011090</name>
    <name evidence="6" type="ORF">DYB38_011734</name>
</gene>
<evidence type="ECO:0000313" key="10">
    <source>
        <dbReference type="EMBL" id="RHZ39651.1"/>
    </source>
</evidence>
<evidence type="ECO:0000313" key="7">
    <source>
        <dbReference type="EMBL" id="RHY89520.1"/>
    </source>
</evidence>
<dbReference type="AlphaFoldDB" id="A0A397D077"/>
<dbReference type="Proteomes" id="UP000285430">
    <property type="component" value="Unassembled WGS sequence"/>
</dbReference>
<dbReference type="EMBL" id="QUTF01007403">
    <property type="protein sequence ID" value="RHZ39651.1"/>
    <property type="molecule type" value="Genomic_DNA"/>
</dbReference>
<dbReference type="SUPFAM" id="SSF51905">
    <property type="entry name" value="FAD/NAD(P)-binding domain"/>
    <property type="match status" value="1"/>
</dbReference>
<reference evidence="11 14" key="1">
    <citation type="journal article" date="2018" name="J. Invertebr. Pathol.">
        <title>New genotyping method for the causative agent of crayfish plague (Aphanomyces astaci) based on whole genome data.</title>
        <authorList>
            <person name="Minardi D."/>
            <person name="Studholme D.J."/>
            <person name="van der Giezen M."/>
            <person name="Pretto T."/>
            <person name="Oidtmann B."/>
        </authorList>
    </citation>
    <scope>NUCLEOTIDE SEQUENCE [LARGE SCALE GENOMIC DNA]</scope>
    <source>
        <strain evidence="11 14">KB13</strain>
    </source>
</reference>
<evidence type="ECO:0000313" key="9">
    <source>
        <dbReference type="EMBL" id="RHZ31793.1"/>
    </source>
</evidence>
<evidence type="ECO:0000259" key="5">
    <source>
        <dbReference type="Pfam" id="PF01593"/>
    </source>
</evidence>
<dbReference type="Pfam" id="PF01593">
    <property type="entry name" value="Amino_oxidase"/>
    <property type="match status" value="1"/>
</dbReference>
<proteinExistence type="inferred from homology"/>
<evidence type="ECO:0000313" key="6">
    <source>
        <dbReference type="EMBL" id="RHY52783.1"/>
    </source>
</evidence>
<evidence type="ECO:0000256" key="4">
    <source>
        <dbReference type="SAM" id="SignalP"/>
    </source>
</evidence>
<dbReference type="Gene3D" id="1.10.405.20">
    <property type="match status" value="1"/>
</dbReference>
<dbReference type="EMBL" id="QUTG01003984">
    <property type="protein sequence ID" value="RHY89520.1"/>
    <property type="molecule type" value="Genomic_DNA"/>
</dbReference>
<reference evidence="12 13" key="2">
    <citation type="submission" date="2018-08" db="EMBL/GenBank/DDBJ databases">
        <title>Aphanomyces genome sequencing and annotation.</title>
        <authorList>
            <person name="Minardi D."/>
            <person name="Oidtmann B."/>
            <person name="Van Der Giezen M."/>
            <person name="Studholme D.J."/>
        </authorList>
    </citation>
    <scope>NUCLEOTIDE SEQUENCE [LARGE SCALE GENOMIC DNA]</scope>
    <source>
        <strain evidence="9 13">197901</strain>
        <strain evidence="8 15">Da</strain>
        <strain evidence="10 17">FDL457</strain>
        <strain evidence="6 12">SA</strain>
        <strain evidence="7 16">Sv</strain>
    </source>
</reference>
<evidence type="ECO:0000313" key="8">
    <source>
        <dbReference type="EMBL" id="RHZ24300.1"/>
    </source>
</evidence>
<feature type="chain" id="PRO_5040068815" description="monoamine oxidase" evidence="4">
    <location>
        <begin position="24"/>
        <end position="550"/>
    </location>
</feature>
<dbReference type="EMBL" id="QUTE01006723">
    <property type="protein sequence ID" value="RHZ31793.1"/>
    <property type="molecule type" value="Genomic_DNA"/>
</dbReference>
<dbReference type="InterPro" id="IPR036188">
    <property type="entry name" value="FAD/NAD-bd_sf"/>
</dbReference>
<name>A0A397D077_APHAT</name>
<keyword evidence="4" id="KW-0732">Signal</keyword>
<accession>A0A397D077</accession>
<feature type="signal peptide" evidence="4">
    <location>
        <begin position="1"/>
        <end position="23"/>
    </location>
</feature>
<evidence type="ECO:0000313" key="11">
    <source>
        <dbReference type="EMBL" id="RLO08789.1"/>
    </source>
</evidence>
<dbReference type="PRINTS" id="PR00419">
    <property type="entry name" value="ADXRDTASE"/>
</dbReference>
<comment type="catalytic activity">
    <reaction evidence="3">
        <text>a secondary aliphatic amine + O2 + H2O = a primary amine + an aldehyde + H2O2</text>
        <dbReference type="Rhea" id="RHEA:26414"/>
        <dbReference type="ChEBI" id="CHEBI:15377"/>
        <dbReference type="ChEBI" id="CHEBI:15379"/>
        <dbReference type="ChEBI" id="CHEBI:16240"/>
        <dbReference type="ChEBI" id="CHEBI:17478"/>
        <dbReference type="ChEBI" id="CHEBI:58855"/>
        <dbReference type="ChEBI" id="CHEBI:65296"/>
        <dbReference type="EC" id="1.4.3.4"/>
    </reaction>
</comment>
<dbReference type="Proteomes" id="UP000266196">
    <property type="component" value="Unassembled WGS sequence"/>
</dbReference>
<dbReference type="Gene3D" id="3.50.50.60">
    <property type="entry name" value="FAD/NAD(P)-binding domain"/>
    <property type="match status" value="1"/>
</dbReference>
<dbReference type="PANTHER" id="PTHR43563">
    <property type="entry name" value="AMINE OXIDASE"/>
    <property type="match status" value="1"/>
</dbReference>
<evidence type="ECO:0000313" key="15">
    <source>
        <dbReference type="Proteomes" id="UP000285430"/>
    </source>
</evidence>
<dbReference type="InterPro" id="IPR050703">
    <property type="entry name" value="Flavin_MAO"/>
</dbReference>
<evidence type="ECO:0000256" key="2">
    <source>
        <dbReference type="ARBA" id="ARBA00012804"/>
    </source>
</evidence>
<dbReference type="Gene3D" id="3.30.70.1990">
    <property type="match status" value="1"/>
</dbReference>
<dbReference type="GO" id="GO:0097621">
    <property type="term" value="F:monoamine oxidase activity"/>
    <property type="evidence" value="ECO:0007669"/>
    <property type="project" value="UniProtKB-EC"/>
</dbReference>
<evidence type="ECO:0000313" key="13">
    <source>
        <dbReference type="Proteomes" id="UP000266196"/>
    </source>
</evidence>
<evidence type="ECO:0000313" key="17">
    <source>
        <dbReference type="Proteomes" id="UP000286510"/>
    </source>
</evidence>
<dbReference type="EMBL" id="QUTC01006312">
    <property type="protein sequence ID" value="RHY52783.1"/>
    <property type="molecule type" value="Genomic_DNA"/>
</dbReference>
<dbReference type="PANTHER" id="PTHR43563:SF1">
    <property type="entry name" value="AMINE OXIDASE [FLAVIN-CONTAINING] B"/>
    <property type="match status" value="1"/>
</dbReference>
<dbReference type="VEuPathDB" id="FungiDB:H257_10614"/>
<dbReference type="InterPro" id="IPR002937">
    <property type="entry name" value="Amino_oxidase"/>
</dbReference>
<dbReference type="Proteomes" id="UP000285712">
    <property type="component" value="Unassembled WGS sequence"/>
</dbReference>
<dbReference type="Proteomes" id="UP000265716">
    <property type="component" value="Unassembled WGS sequence"/>
</dbReference>
<dbReference type="Proteomes" id="UP000286510">
    <property type="component" value="Unassembled WGS sequence"/>
</dbReference>
<evidence type="ECO:0000313" key="14">
    <source>
        <dbReference type="Proteomes" id="UP000275652"/>
    </source>
</evidence>
<evidence type="ECO:0000313" key="16">
    <source>
        <dbReference type="Proteomes" id="UP000285712"/>
    </source>
</evidence>
<feature type="domain" description="Amine oxidase" evidence="5">
    <location>
        <begin position="42"/>
        <end position="366"/>
    </location>
</feature>